<dbReference type="OrthoDB" id="6397760at2"/>
<dbReference type="InterPro" id="IPR005151">
    <property type="entry name" value="Tail-specific_protease"/>
</dbReference>
<dbReference type="GO" id="GO:0006508">
    <property type="term" value="P:proteolysis"/>
    <property type="evidence" value="ECO:0007669"/>
    <property type="project" value="InterPro"/>
</dbReference>
<dbReference type="InterPro" id="IPR029045">
    <property type="entry name" value="ClpP/crotonase-like_dom_sf"/>
</dbReference>
<name>A0A1H3TMS8_9ACTN</name>
<protein>
    <submittedName>
        <fullName evidence="2">N-terminal domain of Peptidase_S41</fullName>
    </submittedName>
</protein>
<dbReference type="Proteomes" id="UP000199632">
    <property type="component" value="Unassembled WGS sequence"/>
</dbReference>
<dbReference type="SMART" id="SM00245">
    <property type="entry name" value="TSPc"/>
    <property type="match status" value="1"/>
</dbReference>
<dbReference type="PANTHER" id="PTHR11261:SF3">
    <property type="entry name" value="RETINOL-BINDING PROTEIN 3"/>
    <property type="match status" value="1"/>
</dbReference>
<dbReference type="PANTHER" id="PTHR11261">
    <property type="entry name" value="INTERPHOTORECEPTOR RETINOID-BINDING PROTEIN"/>
    <property type="match status" value="1"/>
</dbReference>
<dbReference type="Pfam" id="PF03572">
    <property type="entry name" value="Peptidase_S41"/>
    <property type="match status" value="1"/>
</dbReference>
<evidence type="ECO:0000313" key="2">
    <source>
        <dbReference type="EMBL" id="SDZ51168.1"/>
    </source>
</evidence>
<dbReference type="Gene3D" id="3.30.750.44">
    <property type="match status" value="1"/>
</dbReference>
<reference evidence="3" key="1">
    <citation type="submission" date="2016-10" db="EMBL/GenBank/DDBJ databases">
        <authorList>
            <person name="Varghese N."/>
            <person name="Submissions S."/>
        </authorList>
    </citation>
    <scope>NUCLEOTIDE SEQUENCE [LARGE SCALE GENOMIC DNA]</scope>
    <source>
        <strain evidence="3">DSM 44718</strain>
    </source>
</reference>
<gene>
    <name evidence="2" type="ORF">SAMN05421684_6024</name>
</gene>
<evidence type="ECO:0000313" key="3">
    <source>
        <dbReference type="Proteomes" id="UP000199632"/>
    </source>
</evidence>
<keyword evidence="3" id="KW-1185">Reference proteome</keyword>
<dbReference type="CDD" id="cd07563">
    <property type="entry name" value="Peptidase_S41_IRBP"/>
    <property type="match status" value="1"/>
</dbReference>
<dbReference type="AlphaFoldDB" id="A0A1H3TMS8"/>
<evidence type="ECO:0000259" key="1">
    <source>
        <dbReference type="SMART" id="SM00245"/>
    </source>
</evidence>
<accession>A0A1H3TMS8</accession>
<dbReference type="Gene3D" id="3.90.226.10">
    <property type="entry name" value="2-enoyl-CoA Hydratase, Chain A, domain 1"/>
    <property type="match status" value="1"/>
</dbReference>
<proteinExistence type="predicted"/>
<dbReference type="Pfam" id="PF11918">
    <property type="entry name" value="Peptidase_S41_N"/>
    <property type="match status" value="1"/>
</dbReference>
<sequence>MEIVKQVVDLMSRHYVFPDVAREVVGVLESTAFPVDRAALADAVTRSLQSVNGDKHLRLIHHEDPLPDGHGDDETDLATMAAWADRTGGGVAAVQRLDDGIAHLDLRPVLFPTVVSGEAIAAAMTLVAPADALVLDLRGCLGGEPSMVTFICGYLFGAAPVEISGLFERTTGRVAQAWTHPYAPGRRFGPDKPLAVLISGTTFSGGEQLAYDLQQTGRATVVGQRSRGGAHPRQGFRIDDHLELTVPVARSVSPVTGGNWEGVGVIPTVETTPDDTLPAALALLRERLATRPGSILA</sequence>
<dbReference type="STRING" id="137265.SAMN05421684_6024"/>
<feature type="domain" description="Tail specific protease" evidence="1">
    <location>
        <begin position="76"/>
        <end position="272"/>
    </location>
</feature>
<dbReference type="GO" id="GO:0008236">
    <property type="term" value="F:serine-type peptidase activity"/>
    <property type="evidence" value="ECO:0007669"/>
    <property type="project" value="InterPro"/>
</dbReference>
<organism evidence="2 3">
    <name type="scientific">Asanoa ishikariensis</name>
    <dbReference type="NCBI Taxonomy" id="137265"/>
    <lineage>
        <taxon>Bacteria</taxon>
        <taxon>Bacillati</taxon>
        <taxon>Actinomycetota</taxon>
        <taxon>Actinomycetes</taxon>
        <taxon>Micromonosporales</taxon>
        <taxon>Micromonosporaceae</taxon>
        <taxon>Asanoa</taxon>
    </lineage>
</organism>
<dbReference type="SUPFAM" id="SSF52096">
    <property type="entry name" value="ClpP/crotonase"/>
    <property type="match status" value="1"/>
</dbReference>
<dbReference type="EMBL" id="FNQB01000003">
    <property type="protein sequence ID" value="SDZ51168.1"/>
    <property type="molecule type" value="Genomic_DNA"/>
</dbReference>